<dbReference type="InterPro" id="IPR026404">
    <property type="entry name" value="rSAM_w_lipo"/>
</dbReference>
<dbReference type="InterPro" id="IPR017200">
    <property type="entry name" value="PqqE-like"/>
</dbReference>
<dbReference type="RefSeq" id="WP_036883835.1">
    <property type="nucleotide sequence ID" value="NZ_JQZW01000008.1"/>
</dbReference>
<dbReference type="NCBIfam" id="TIGR04085">
    <property type="entry name" value="rSAM_more_4Fe4S"/>
    <property type="match status" value="1"/>
</dbReference>
<gene>
    <name evidence="8" type="ORF">HQ36_05015</name>
</gene>
<proteinExistence type="predicted"/>
<dbReference type="STRING" id="266762.HQ36_05015"/>
<keyword evidence="3" id="KW-0949">S-adenosyl-L-methionine</keyword>
<evidence type="ECO:0000256" key="5">
    <source>
        <dbReference type="ARBA" id="ARBA00023004"/>
    </source>
</evidence>
<dbReference type="GO" id="GO:0046872">
    <property type="term" value="F:metal ion binding"/>
    <property type="evidence" value="ECO:0007669"/>
    <property type="project" value="UniProtKB-KW"/>
</dbReference>
<dbReference type="CDD" id="cd01335">
    <property type="entry name" value="Radical_SAM"/>
    <property type="match status" value="1"/>
</dbReference>
<dbReference type="eggNOG" id="COG0535">
    <property type="taxonomic scope" value="Bacteria"/>
</dbReference>
<dbReference type="OrthoDB" id="9763993at2"/>
<dbReference type="SFLD" id="SFLDG01386">
    <property type="entry name" value="main_SPASM_domain-containing"/>
    <property type="match status" value="1"/>
</dbReference>
<evidence type="ECO:0000256" key="4">
    <source>
        <dbReference type="ARBA" id="ARBA00022723"/>
    </source>
</evidence>
<name>A0A0A2GCU8_9PORP</name>
<feature type="domain" description="Radical SAM core" evidence="7">
    <location>
        <begin position="27"/>
        <end position="241"/>
    </location>
</feature>
<dbReference type="InterPro" id="IPR023885">
    <property type="entry name" value="4Fe4S-binding_SPASM_dom"/>
</dbReference>
<dbReference type="Pfam" id="PF04055">
    <property type="entry name" value="Radical_SAM"/>
    <property type="match status" value="1"/>
</dbReference>
<evidence type="ECO:0000259" key="7">
    <source>
        <dbReference type="PROSITE" id="PS51918"/>
    </source>
</evidence>
<evidence type="ECO:0000256" key="1">
    <source>
        <dbReference type="ARBA" id="ARBA00001966"/>
    </source>
</evidence>
<dbReference type="EMBL" id="JQZW01000008">
    <property type="protein sequence ID" value="KGN98259.1"/>
    <property type="molecule type" value="Genomic_DNA"/>
</dbReference>
<comment type="cofactor">
    <cofactor evidence="1">
        <name>[4Fe-4S] cluster</name>
        <dbReference type="ChEBI" id="CHEBI:49883"/>
    </cofactor>
</comment>
<dbReference type="GO" id="GO:0003824">
    <property type="term" value="F:catalytic activity"/>
    <property type="evidence" value="ECO:0007669"/>
    <property type="project" value="InterPro"/>
</dbReference>
<dbReference type="NCBIfam" id="TIGR04133">
    <property type="entry name" value="rSAM_w_lipo"/>
    <property type="match status" value="1"/>
</dbReference>
<dbReference type="Pfam" id="PF13186">
    <property type="entry name" value="SPASM"/>
    <property type="match status" value="1"/>
</dbReference>
<dbReference type="InterPro" id="IPR007197">
    <property type="entry name" value="rSAM"/>
</dbReference>
<dbReference type="Proteomes" id="UP000030134">
    <property type="component" value="Unassembled WGS sequence"/>
</dbReference>
<evidence type="ECO:0000256" key="6">
    <source>
        <dbReference type="ARBA" id="ARBA00023014"/>
    </source>
</evidence>
<dbReference type="SFLD" id="SFLDG01067">
    <property type="entry name" value="SPASM/twitch_domain_containing"/>
    <property type="match status" value="1"/>
</dbReference>
<dbReference type="AlphaFoldDB" id="A0A0A2GCU8"/>
<dbReference type="SFLD" id="SFLDS00029">
    <property type="entry name" value="Radical_SAM"/>
    <property type="match status" value="1"/>
</dbReference>
<dbReference type="PANTHER" id="PTHR11228:SF7">
    <property type="entry name" value="PQQA PEPTIDE CYCLASE"/>
    <property type="match status" value="1"/>
</dbReference>
<keyword evidence="4" id="KW-0479">Metal-binding</keyword>
<evidence type="ECO:0000313" key="8">
    <source>
        <dbReference type="EMBL" id="KGN98259.1"/>
    </source>
</evidence>
<reference evidence="8 9" key="1">
    <citation type="submission" date="2014-08" db="EMBL/GenBank/DDBJ databases">
        <title>Porphyromonas gingivicanis strain:COT-022_OH1391 Genome sequencing.</title>
        <authorList>
            <person name="Wallis C."/>
            <person name="Deusch O."/>
            <person name="O'Flynn C."/>
            <person name="Davis I."/>
            <person name="Jospin G."/>
            <person name="Darling A.E."/>
            <person name="Coil D.A."/>
            <person name="Alexiev A."/>
            <person name="Horsfall A."/>
            <person name="Kirkwood N."/>
            <person name="Harris S."/>
            <person name="Eisen J.A."/>
        </authorList>
    </citation>
    <scope>NUCLEOTIDE SEQUENCE [LARGE SCALE GENOMIC DNA]</scope>
    <source>
        <strain evidence="9">COT-022 OH1391</strain>
    </source>
</reference>
<evidence type="ECO:0000313" key="9">
    <source>
        <dbReference type="Proteomes" id="UP000030134"/>
    </source>
</evidence>
<evidence type="ECO:0000256" key="2">
    <source>
        <dbReference type="ARBA" id="ARBA00022485"/>
    </source>
</evidence>
<dbReference type="InterPro" id="IPR058240">
    <property type="entry name" value="rSAM_sf"/>
</dbReference>
<dbReference type="Gene3D" id="3.20.20.70">
    <property type="entry name" value="Aldolase class I"/>
    <property type="match status" value="1"/>
</dbReference>
<protein>
    <submittedName>
        <fullName evidence="8">Radical SAM protein</fullName>
    </submittedName>
</protein>
<sequence>MSGSKLTFSQRIGLERHRILRKKLAVEHPLRTLFWECTLRCNLACKHCGSDCHVSSDSKELSKEEFLSIIDSITPHVDPHKVLIIFTGGEALLRPDLPEIGRELYQREYPWGIVTNGMLLDEERLAMLLKSGLHTLTISLDGFEEAHNYLRGHPQSYTRAERAVHLMAQTSTVNWDVVTCVNPMNFSTLSTFRDHLINIGLKQWRLFTIFPVGRAAQDPNLQLSDEDFYRLMEFIRDTNKEGRIEVSYGCEGFLGGFEKEVRDNYYICSAGLQVASILCDGTISSCPSIRFDYKQGNALQEDFWDVWQKRFLPYRDRSWAKRGECVRCEHWRYCEGNGMHLHDDDGKLLVCHYKRLEQAERKLFT</sequence>
<dbReference type="InterPro" id="IPR013785">
    <property type="entry name" value="Aldolase_TIM"/>
</dbReference>
<accession>A0A0A2GCU8</accession>
<keyword evidence="2" id="KW-0004">4Fe-4S</keyword>
<organism evidence="8 9">
    <name type="scientific">Porphyromonas gingivicanis</name>
    <dbReference type="NCBI Taxonomy" id="266762"/>
    <lineage>
        <taxon>Bacteria</taxon>
        <taxon>Pseudomonadati</taxon>
        <taxon>Bacteroidota</taxon>
        <taxon>Bacteroidia</taxon>
        <taxon>Bacteroidales</taxon>
        <taxon>Porphyromonadaceae</taxon>
        <taxon>Porphyromonas</taxon>
    </lineage>
</organism>
<comment type="caution">
    <text evidence="8">The sequence shown here is derived from an EMBL/GenBank/DDBJ whole genome shotgun (WGS) entry which is preliminary data.</text>
</comment>
<dbReference type="GO" id="GO:0051539">
    <property type="term" value="F:4 iron, 4 sulfur cluster binding"/>
    <property type="evidence" value="ECO:0007669"/>
    <property type="project" value="UniProtKB-KW"/>
</dbReference>
<dbReference type="SUPFAM" id="SSF102114">
    <property type="entry name" value="Radical SAM enzymes"/>
    <property type="match status" value="1"/>
</dbReference>
<keyword evidence="9" id="KW-1185">Reference proteome</keyword>
<dbReference type="InterPro" id="IPR050377">
    <property type="entry name" value="Radical_SAM_PqqE_MftC-like"/>
</dbReference>
<keyword evidence="5" id="KW-0408">Iron</keyword>
<dbReference type="PANTHER" id="PTHR11228">
    <property type="entry name" value="RADICAL SAM DOMAIN PROTEIN"/>
    <property type="match status" value="1"/>
</dbReference>
<dbReference type="PROSITE" id="PS51918">
    <property type="entry name" value="RADICAL_SAM"/>
    <property type="match status" value="1"/>
</dbReference>
<evidence type="ECO:0000256" key="3">
    <source>
        <dbReference type="ARBA" id="ARBA00022691"/>
    </source>
</evidence>
<keyword evidence="6" id="KW-0411">Iron-sulfur</keyword>
<dbReference type="PIRSF" id="PIRSF037420">
    <property type="entry name" value="PQQ_syn_pqqE"/>
    <property type="match status" value="1"/>
</dbReference>